<organism evidence="2 3">
    <name type="scientific">Pseudonocardia charpentierae</name>
    <dbReference type="NCBI Taxonomy" id="3075545"/>
    <lineage>
        <taxon>Bacteria</taxon>
        <taxon>Bacillati</taxon>
        <taxon>Actinomycetota</taxon>
        <taxon>Actinomycetes</taxon>
        <taxon>Pseudonocardiales</taxon>
        <taxon>Pseudonocardiaceae</taxon>
        <taxon>Pseudonocardia</taxon>
    </lineage>
</organism>
<name>A0ABU2NF57_9PSEU</name>
<protein>
    <submittedName>
        <fullName evidence="2">Uncharacterized protein</fullName>
    </submittedName>
</protein>
<proteinExistence type="predicted"/>
<evidence type="ECO:0000313" key="3">
    <source>
        <dbReference type="Proteomes" id="UP001183202"/>
    </source>
</evidence>
<evidence type="ECO:0000313" key="2">
    <source>
        <dbReference type="EMBL" id="MDT0352592.1"/>
    </source>
</evidence>
<reference evidence="3" key="1">
    <citation type="submission" date="2023-07" db="EMBL/GenBank/DDBJ databases">
        <title>30 novel species of actinomycetes from the DSMZ collection.</title>
        <authorList>
            <person name="Nouioui I."/>
        </authorList>
    </citation>
    <scope>NUCLEOTIDE SEQUENCE [LARGE SCALE GENOMIC DNA]</scope>
    <source>
        <strain evidence="3">DSM 45834</strain>
    </source>
</reference>
<dbReference type="Proteomes" id="UP001183202">
    <property type="component" value="Unassembled WGS sequence"/>
</dbReference>
<dbReference type="RefSeq" id="WP_311559095.1">
    <property type="nucleotide sequence ID" value="NZ_JAVREJ010000019.1"/>
</dbReference>
<comment type="caution">
    <text evidence="2">The sequence shown here is derived from an EMBL/GenBank/DDBJ whole genome shotgun (WGS) entry which is preliminary data.</text>
</comment>
<dbReference type="EMBL" id="JAVREJ010000019">
    <property type="protein sequence ID" value="MDT0352592.1"/>
    <property type="molecule type" value="Genomic_DNA"/>
</dbReference>
<accession>A0ABU2NF57</accession>
<sequence>MSSEGTSTPDDGAERFAASLDGSADVAPGGDPDLEREVELARRLGALGGALDPDPQAREQVRQRLLAALAREDDDPADGPPRAS</sequence>
<feature type="region of interest" description="Disordered" evidence="1">
    <location>
        <begin position="1"/>
        <end position="35"/>
    </location>
</feature>
<gene>
    <name evidence="2" type="ORF">RM445_24000</name>
</gene>
<keyword evidence="3" id="KW-1185">Reference proteome</keyword>
<evidence type="ECO:0000256" key="1">
    <source>
        <dbReference type="SAM" id="MobiDB-lite"/>
    </source>
</evidence>